<accession>D8SEG9</accession>
<keyword evidence="1" id="KW-0812">Transmembrane</keyword>
<reference evidence="2 3" key="1">
    <citation type="journal article" date="2011" name="Science">
        <title>The Selaginella genome identifies genetic changes associated with the evolution of vascular plants.</title>
        <authorList>
            <person name="Banks J.A."/>
            <person name="Nishiyama T."/>
            <person name="Hasebe M."/>
            <person name="Bowman J.L."/>
            <person name="Gribskov M."/>
            <person name="dePamphilis C."/>
            <person name="Albert V.A."/>
            <person name="Aono N."/>
            <person name="Aoyama T."/>
            <person name="Ambrose B.A."/>
            <person name="Ashton N.W."/>
            <person name="Axtell M.J."/>
            <person name="Barker E."/>
            <person name="Barker M.S."/>
            <person name="Bennetzen J.L."/>
            <person name="Bonawitz N.D."/>
            <person name="Chapple C."/>
            <person name="Cheng C."/>
            <person name="Correa L.G."/>
            <person name="Dacre M."/>
            <person name="DeBarry J."/>
            <person name="Dreyer I."/>
            <person name="Elias M."/>
            <person name="Engstrom E.M."/>
            <person name="Estelle M."/>
            <person name="Feng L."/>
            <person name="Finet C."/>
            <person name="Floyd S.K."/>
            <person name="Frommer W.B."/>
            <person name="Fujita T."/>
            <person name="Gramzow L."/>
            <person name="Gutensohn M."/>
            <person name="Harholt J."/>
            <person name="Hattori M."/>
            <person name="Heyl A."/>
            <person name="Hirai T."/>
            <person name="Hiwatashi Y."/>
            <person name="Ishikawa M."/>
            <person name="Iwata M."/>
            <person name="Karol K.G."/>
            <person name="Koehler B."/>
            <person name="Kolukisaoglu U."/>
            <person name="Kubo M."/>
            <person name="Kurata T."/>
            <person name="Lalonde S."/>
            <person name="Li K."/>
            <person name="Li Y."/>
            <person name="Litt A."/>
            <person name="Lyons E."/>
            <person name="Manning G."/>
            <person name="Maruyama T."/>
            <person name="Michael T.P."/>
            <person name="Mikami K."/>
            <person name="Miyazaki S."/>
            <person name="Morinaga S."/>
            <person name="Murata T."/>
            <person name="Mueller-Roeber B."/>
            <person name="Nelson D.R."/>
            <person name="Obara M."/>
            <person name="Oguri Y."/>
            <person name="Olmstead R.G."/>
            <person name="Onodera N."/>
            <person name="Petersen B.L."/>
            <person name="Pils B."/>
            <person name="Prigge M."/>
            <person name="Rensing S.A."/>
            <person name="Riano-Pachon D.M."/>
            <person name="Roberts A.W."/>
            <person name="Sato Y."/>
            <person name="Scheller H.V."/>
            <person name="Schulz B."/>
            <person name="Schulz C."/>
            <person name="Shakirov E.V."/>
            <person name="Shibagaki N."/>
            <person name="Shinohara N."/>
            <person name="Shippen D.E."/>
            <person name="Soerensen I."/>
            <person name="Sotooka R."/>
            <person name="Sugimoto N."/>
            <person name="Sugita M."/>
            <person name="Sumikawa N."/>
            <person name="Tanurdzic M."/>
            <person name="Theissen G."/>
            <person name="Ulvskov P."/>
            <person name="Wakazuki S."/>
            <person name="Weng J.K."/>
            <person name="Willats W.W."/>
            <person name="Wipf D."/>
            <person name="Wolf P.G."/>
            <person name="Yang L."/>
            <person name="Zimmer A.D."/>
            <person name="Zhu Q."/>
            <person name="Mitros T."/>
            <person name="Hellsten U."/>
            <person name="Loque D."/>
            <person name="Otillar R."/>
            <person name="Salamov A."/>
            <person name="Schmutz J."/>
            <person name="Shapiro H."/>
            <person name="Lindquist E."/>
            <person name="Lucas S."/>
            <person name="Rokhsar D."/>
            <person name="Grigoriev I.V."/>
        </authorList>
    </citation>
    <scope>NUCLEOTIDE SEQUENCE [LARGE SCALE GENOMIC DNA]</scope>
</reference>
<dbReference type="HOGENOM" id="CLU_1838586_0_0_1"/>
<evidence type="ECO:0000313" key="2">
    <source>
        <dbReference type="EMBL" id="EFJ17286.1"/>
    </source>
</evidence>
<keyword evidence="1" id="KW-1133">Transmembrane helix</keyword>
<dbReference type="AlphaFoldDB" id="D8SEG9"/>
<sequence>MDDVSTDALNAESCGRLCVTTTSPCAISGPTFTIGSSAQLSPILKWGSTGTVSITKKECRISKIVHFKVEKVNCLALNKIRSTGTNMEELYQLLQGQNAGLPDNTPFPGTEMYGIWIHIFRVLLFVYFFTHIYLHFDQKV</sequence>
<evidence type="ECO:0000256" key="1">
    <source>
        <dbReference type="SAM" id="Phobius"/>
    </source>
</evidence>
<organism evidence="3">
    <name type="scientific">Selaginella moellendorffii</name>
    <name type="common">Spikemoss</name>
    <dbReference type="NCBI Taxonomy" id="88036"/>
    <lineage>
        <taxon>Eukaryota</taxon>
        <taxon>Viridiplantae</taxon>
        <taxon>Streptophyta</taxon>
        <taxon>Embryophyta</taxon>
        <taxon>Tracheophyta</taxon>
        <taxon>Lycopodiopsida</taxon>
        <taxon>Selaginellales</taxon>
        <taxon>Selaginellaceae</taxon>
        <taxon>Selaginella</taxon>
    </lineage>
</organism>
<keyword evidence="1" id="KW-0472">Membrane</keyword>
<evidence type="ECO:0000313" key="3">
    <source>
        <dbReference type="Proteomes" id="UP000001514"/>
    </source>
</evidence>
<name>D8SEG9_SELML</name>
<feature type="transmembrane region" description="Helical" evidence="1">
    <location>
        <begin position="113"/>
        <end position="134"/>
    </location>
</feature>
<dbReference type="KEGG" id="smo:SELMODRAFT_421248"/>
<protein>
    <submittedName>
        <fullName evidence="2">Uncharacterized protein</fullName>
    </submittedName>
</protein>
<dbReference type="Gramene" id="EFJ17286">
    <property type="protein sequence ID" value="EFJ17286"/>
    <property type="gene ID" value="SELMODRAFT_421248"/>
</dbReference>
<dbReference type="Proteomes" id="UP000001514">
    <property type="component" value="Unassembled WGS sequence"/>
</dbReference>
<gene>
    <name evidence="2" type="ORF">SELMODRAFT_421248</name>
</gene>
<dbReference type="InParanoid" id="D8SEG9"/>
<proteinExistence type="predicted"/>
<keyword evidence="3" id="KW-1185">Reference proteome</keyword>
<dbReference type="EMBL" id="GL377615">
    <property type="protein sequence ID" value="EFJ17286.1"/>
    <property type="molecule type" value="Genomic_DNA"/>
</dbReference>